<dbReference type="InterPro" id="IPR003664">
    <property type="entry name" value="FA_synthesis"/>
</dbReference>
<keyword evidence="7 10" id="KW-1208">Phospholipid metabolism</keyword>
<evidence type="ECO:0000256" key="7">
    <source>
        <dbReference type="ARBA" id="ARBA00023264"/>
    </source>
</evidence>
<keyword evidence="6 10" id="KW-0594">Phospholipid biosynthesis</keyword>
<keyword evidence="4 10" id="KW-0808">Transferase</keyword>
<proteinExistence type="inferred from homology"/>
<evidence type="ECO:0000256" key="5">
    <source>
        <dbReference type="ARBA" id="ARBA00023098"/>
    </source>
</evidence>
<keyword evidence="12" id="KW-1185">Reference proteome</keyword>
<dbReference type="Proteomes" id="UP001424741">
    <property type="component" value="Unassembled WGS sequence"/>
</dbReference>
<evidence type="ECO:0000256" key="4">
    <source>
        <dbReference type="ARBA" id="ARBA00022679"/>
    </source>
</evidence>
<dbReference type="GO" id="GO:0016746">
    <property type="term" value="F:acyltransferase activity"/>
    <property type="evidence" value="ECO:0007669"/>
    <property type="project" value="UniProtKB-KW"/>
</dbReference>
<dbReference type="EMBL" id="BAABRL010000007">
    <property type="protein sequence ID" value="GAA5496182.1"/>
    <property type="molecule type" value="Genomic_DNA"/>
</dbReference>
<evidence type="ECO:0000313" key="12">
    <source>
        <dbReference type="Proteomes" id="UP001424741"/>
    </source>
</evidence>
<dbReference type="Gene3D" id="3.40.718.10">
    <property type="entry name" value="Isopropylmalate Dehydrogenase"/>
    <property type="match status" value="1"/>
</dbReference>
<gene>
    <name evidence="10 11" type="primary">plsX</name>
    <name evidence="11" type="ORF">Rhal01_02364</name>
</gene>
<dbReference type="HAMAP" id="MF_00019">
    <property type="entry name" value="PlsX"/>
    <property type="match status" value="1"/>
</dbReference>
<comment type="pathway">
    <text evidence="10">Lipid metabolism; phospholipid metabolism.</text>
</comment>
<dbReference type="InterPro" id="IPR012281">
    <property type="entry name" value="Phospholipid_synth_PlsX-like"/>
</dbReference>
<dbReference type="NCBIfam" id="TIGR00182">
    <property type="entry name" value="plsX"/>
    <property type="match status" value="1"/>
</dbReference>
<comment type="subcellular location">
    <subcellularLocation>
        <location evidence="10">Cytoplasm</location>
    </subcellularLocation>
    <text evidence="10">Associated with the membrane possibly through PlsY.</text>
</comment>
<dbReference type="EC" id="2.3.1.274" evidence="8 10"/>
<evidence type="ECO:0000256" key="9">
    <source>
        <dbReference type="ARBA" id="ARBA00046608"/>
    </source>
</evidence>
<reference evidence="11 12" key="1">
    <citation type="submission" date="2024-02" db="EMBL/GenBank/DDBJ databases">
        <title>Rubritalea halochordaticola NBRC 107102.</title>
        <authorList>
            <person name="Ichikawa N."/>
            <person name="Katano-Makiyama Y."/>
            <person name="Hidaka K."/>
        </authorList>
    </citation>
    <scope>NUCLEOTIDE SEQUENCE [LARGE SCALE GENOMIC DNA]</scope>
    <source>
        <strain evidence="11 12">NBRC 107102</strain>
    </source>
</reference>
<keyword evidence="11" id="KW-0012">Acyltransferase</keyword>
<dbReference type="PIRSF" id="PIRSF002465">
    <property type="entry name" value="Phsphlp_syn_PlsX"/>
    <property type="match status" value="1"/>
</dbReference>
<evidence type="ECO:0000313" key="11">
    <source>
        <dbReference type="EMBL" id="GAA5496182.1"/>
    </source>
</evidence>
<keyword evidence="3 10" id="KW-0444">Lipid biosynthesis</keyword>
<evidence type="ECO:0000256" key="2">
    <source>
        <dbReference type="ARBA" id="ARBA00022490"/>
    </source>
</evidence>
<dbReference type="Pfam" id="PF02504">
    <property type="entry name" value="FA_synthesis"/>
    <property type="match status" value="1"/>
</dbReference>
<evidence type="ECO:0000256" key="8">
    <source>
        <dbReference type="ARBA" id="ARBA00024069"/>
    </source>
</evidence>
<dbReference type="PANTHER" id="PTHR30100:SF1">
    <property type="entry name" value="PHOSPHATE ACYLTRANSFERASE"/>
    <property type="match status" value="1"/>
</dbReference>
<dbReference type="SUPFAM" id="SSF53659">
    <property type="entry name" value="Isocitrate/Isopropylmalate dehydrogenase-like"/>
    <property type="match status" value="1"/>
</dbReference>
<protein>
    <recommendedName>
        <fullName evidence="8 10">Phosphate acyltransferase</fullName>
        <ecNumber evidence="8 10">2.3.1.274</ecNumber>
    </recommendedName>
    <alternativeName>
        <fullName evidence="10">Acyl-ACP phosphotransacylase</fullName>
    </alternativeName>
    <alternativeName>
        <fullName evidence="10">Acyl-[acyl-carrier-protein]--phosphate acyltransferase</fullName>
    </alternativeName>
    <alternativeName>
        <fullName evidence="10">Phosphate-acyl-ACP acyltransferase</fullName>
    </alternativeName>
</protein>
<comment type="subunit">
    <text evidence="9 10">Homodimer. Probably interacts with PlsY.</text>
</comment>
<evidence type="ECO:0000256" key="6">
    <source>
        <dbReference type="ARBA" id="ARBA00023209"/>
    </source>
</evidence>
<dbReference type="RefSeq" id="WP_346188888.1">
    <property type="nucleotide sequence ID" value="NZ_BAABRL010000007.1"/>
</dbReference>
<evidence type="ECO:0000256" key="3">
    <source>
        <dbReference type="ARBA" id="ARBA00022516"/>
    </source>
</evidence>
<sequence>MKIALDAMGGDHAPMVNIVGAKDALALYPKITKLFLVGDEETLKASCKEHGLTDQRVEIIHASQVVEMHESGAKTLRSKKDSSISVATNLVKSGDADAVISAGNTGAAVAAATLKLRTLKGVERAGIASPIPNEHGICNLLDAGANPEAKPEHLVTYAVMGSIYAKQVIGVKDPIVGLMSNGEEDEKGTTFTKETFALLRQLEATGKAPFKFKGNVEGHDLFQTKLDVILTDGFTGNIILKTCEATAKAMSKWLKLEFKRSPFRLLGAAMAKGAFKSVKERSSYESYGGSPLLGVNGVCIIAHGGSSALAMQNAIRVGMETVEQGVNPHIEEALAALQ</sequence>
<comment type="similarity">
    <text evidence="10">Belongs to the PlsX family.</text>
</comment>
<comment type="caution">
    <text evidence="11">The sequence shown here is derived from an EMBL/GenBank/DDBJ whole genome shotgun (WGS) entry which is preliminary data.</text>
</comment>
<evidence type="ECO:0000256" key="1">
    <source>
        <dbReference type="ARBA" id="ARBA00001232"/>
    </source>
</evidence>
<keyword evidence="5 10" id="KW-0443">Lipid metabolism</keyword>
<accession>A0ABP9V0J3</accession>
<name>A0ABP9V0J3_9BACT</name>
<evidence type="ECO:0000256" key="10">
    <source>
        <dbReference type="HAMAP-Rule" id="MF_00019"/>
    </source>
</evidence>
<organism evidence="11 12">
    <name type="scientific">Rubritalea halochordaticola</name>
    <dbReference type="NCBI Taxonomy" id="714537"/>
    <lineage>
        <taxon>Bacteria</taxon>
        <taxon>Pseudomonadati</taxon>
        <taxon>Verrucomicrobiota</taxon>
        <taxon>Verrucomicrobiia</taxon>
        <taxon>Verrucomicrobiales</taxon>
        <taxon>Rubritaleaceae</taxon>
        <taxon>Rubritalea</taxon>
    </lineage>
</organism>
<comment type="catalytic activity">
    <reaction evidence="1 10">
        <text>a fatty acyl-[ACP] + phosphate = an acyl phosphate + holo-[ACP]</text>
        <dbReference type="Rhea" id="RHEA:42292"/>
        <dbReference type="Rhea" id="RHEA-COMP:9685"/>
        <dbReference type="Rhea" id="RHEA-COMP:14125"/>
        <dbReference type="ChEBI" id="CHEBI:43474"/>
        <dbReference type="ChEBI" id="CHEBI:59918"/>
        <dbReference type="ChEBI" id="CHEBI:64479"/>
        <dbReference type="ChEBI" id="CHEBI:138651"/>
        <dbReference type="EC" id="2.3.1.274"/>
    </reaction>
</comment>
<dbReference type="PANTHER" id="PTHR30100">
    <property type="entry name" value="FATTY ACID/PHOSPHOLIPID SYNTHESIS PROTEIN PLSX"/>
    <property type="match status" value="1"/>
</dbReference>
<keyword evidence="2 10" id="KW-0963">Cytoplasm</keyword>
<comment type="function">
    <text evidence="10">Catalyzes the reversible formation of acyl-phosphate (acyl-PO(4)) from acyl-[acyl-carrier-protein] (acyl-ACP). This enzyme utilizes acyl-ACP as fatty acyl donor, but not acyl-CoA.</text>
</comment>